<dbReference type="EMBL" id="CP035704">
    <property type="protein sequence ID" value="QBB70785.1"/>
    <property type="molecule type" value="Genomic_DNA"/>
</dbReference>
<feature type="domain" description="GGDEF" evidence="4">
    <location>
        <begin position="407"/>
        <end position="540"/>
    </location>
</feature>
<feature type="domain" description="PAC" evidence="3">
    <location>
        <begin position="323"/>
        <end position="375"/>
    </location>
</feature>
<dbReference type="KEGG" id="xbc:ELE36_10700"/>
<evidence type="ECO:0000256" key="1">
    <source>
        <dbReference type="SAM" id="Phobius"/>
    </source>
</evidence>
<feature type="domain" description="PAS" evidence="2">
    <location>
        <begin position="248"/>
        <end position="320"/>
    </location>
</feature>
<dbReference type="InterPro" id="IPR000700">
    <property type="entry name" value="PAS-assoc_C"/>
</dbReference>
<dbReference type="Gene3D" id="3.30.70.270">
    <property type="match status" value="1"/>
</dbReference>
<dbReference type="PROSITE" id="PS50112">
    <property type="entry name" value="PAS"/>
    <property type="match status" value="1"/>
</dbReference>
<dbReference type="OrthoDB" id="9787514at2"/>
<dbReference type="SUPFAM" id="SSF55785">
    <property type="entry name" value="PYP-like sensor domain (PAS domain)"/>
    <property type="match status" value="1"/>
</dbReference>
<dbReference type="InterPro" id="IPR000160">
    <property type="entry name" value="GGDEF_dom"/>
</dbReference>
<keyword evidence="1" id="KW-0812">Transmembrane</keyword>
<dbReference type="AlphaFoldDB" id="A0A411HJU0"/>
<dbReference type="CDD" id="cd00130">
    <property type="entry name" value="PAS"/>
    <property type="match status" value="1"/>
</dbReference>
<dbReference type="InterPro" id="IPR052155">
    <property type="entry name" value="Biofilm_reg_signaling"/>
</dbReference>
<proteinExistence type="predicted"/>
<dbReference type="InterPro" id="IPR029787">
    <property type="entry name" value="Nucleotide_cyclase"/>
</dbReference>
<keyword evidence="1" id="KW-0472">Membrane</keyword>
<evidence type="ECO:0000259" key="2">
    <source>
        <dbReference type="PROSITE" id="PS50112"/>
    </source>
</evidence>
<evidence type="ECO:0000313" key="5">
    <source>
        <dbReference type="EMBL" id="QBB70785.1"/>
    </source>
</evidence>
<organism evidence="5 6">
    <name type="scientific">Pseudolysobacter antarcticus</name>
    <dbReference type="NCBI Taxonomy" id="2511995"/>
    <lineage>
        <taxon>Bacteria</taxon>
        <taxon>Pseudomonadati</taxon>
        <taxon>Pseudomonadota</taxon>
        <taxon>Gammaproteobacteria</taxon>
        <taxon>Lysobacterales</taxon>
        <taxon>Rhodanobacteraceae</taxon>
        <taxon>Pseudolysobacter</taxon>
    </lineage>
</organism>
<dbReference type="Proteomes" id="UP000291562">
    <property type="component" value="Chromosome"/>
</dbReference>
<dbReference type="InterPro" id="IPR001610">
    <property type="entry name" value="PAC"/>
</dbReference>
<dbReference type="InterPro" id="IPR013655">
    <property type="entry name" value="PAS_fold_3"/>
</dbReference>
<dbReference type="SUPFAM" id="SSF55073">
    <property type="entry name" value="Nucleotide cyclase"/>
    <property type="match status" value="1"/>
</dbReference>
<sequence length="540" mass="61280">MTGWNRIYRWVHVNPRLLLIIWPFLVAVLILLLLATTSIQIVSSTRAYVGGESIWSKAQKEAVYHLYRYAQSHDDTDYNAFLTAIAIPEGDHAVRIELEKPSPDLVIARNGFLAGQNHPDDIDGMIWLFRRFRRVSFLDKAIELWAKADPLIADLHTTGEKLHAQVRAGDATPQSLEPILAEIQRINAEVTPLATAFSDTLGEASRLTQQGLKIFLTMSALLLVVAGIYLSRRMQRRNDAFEQALRLSEERYNLAINGSNDGIWDWELPSNKIYYSPQVNDFLGREGLDSYTTTEAFLEILHKDDRESVLLALRNHLTRDTTYDVEFRALRNSGDHRWLRMRGNAIRDTKGQPTRMAGSISDITDRKLAEVQLRYQASHDALTGLINRHEFEHRLSLLIAKTHHPCSKHAVLYLDLDQFRAINDSYGPRAGDEVLRQVGAVLHRHVPEGHTVARLGDAEFGVLMENCPPDAAHEIAEELRQAIDSFEFVWREFTFNLTASIGLARVGDGLNSLAEIMSAADTTRFVDKERGRNRVNVFIR</sequence>
<feature type="transmembrane region" description="Helical" evidence="1">
    <location>
        <begin position="211"/>
        <end position="230"/>
    </location>
</feature>
<evidence type="ECO:0000259" key="3">
    <source>
        <dbReference type="PROSITE" id="PS50113"/>
    </source>
</evidence>
<dbReference type="NCBIfam" id="TIGR00229">
    <property type="entry name" value="sensory_box"/>
    <property type="match status" value="1"/>
</dbReference>
<evidence type="ECO:0000313" key="6">
    <source>
        <dbReference type="Proteomes" id="UP000291562"/>
    </source>
</evidence>
<dbReference type="SMART" id="SM00086">
    <property type="entry name" value="PAC"/>
    <property type="match status" value="1"/>
</dbReference>
<accession>A0A411HJU0</accession>
<dbReference type="RefSeq" id="WP_129833152.1">
    <property type="nucleotide sequence ID" value="NZ_CP035704.1"/>
</dbReference>
<keyword evidence="1" id="KW-1133">Transmembrane helix</keyword>
<evidence type="ECO:0000259" key="4">
    <source>
        <dbReference type="PROSITE" id="PS50887"/>
    </source>
</evidence>
<dbReference type="Gene3D" id="3.30.450.20">
    <property type="entry name" value="PAS domain"/>
    <property type="match status" value="1"/>
</dbReference>
<keyword evidence="6" id="KW-1185">Reference proteome</keyword>
<dbReference type="SMART" id="SM00267">
    <property type="entry name" value="GGDEF"/>
    <property type="match status" value="1"/>
</dbReference>
<dbReference type="PANTHER" id="PTHR44757:SF2">
    <property type="entry name" value="BIOFILM ARCHITECTURE MAINTENANCE PROTEIN MBAA"/>
    <property type="match status" value="1"/>
</dbReference>
<protein>
    <submittedName>
        <fullName evidence="5">Diguanylate cyclase</fullName>
    </submittedName>
</protein>
<dbReference type="InterPro" id="IPR043128">
    <property type="entry name" value="Rev_trsase/Diguanyl_cyclase"/>
</dbReference>
<dbReference type="NCBIfam" id="TIGR00254">
    <property type="entry name" value="GGDEF"/>
    <property type="match status" value="1"/>
</dbReference>
<dbReference type="Pfam" id="PF08447">
    <property type="entry name" value="PAS_3"/>
    <property type="match status" value="1"/>
</dbReference>
<dbReference type="InterPro" id="IPR035965">
    <property type="entry name" value="PAS-like_dom_sf"/>
</dbReference>
<dbReference type="InterPro" id="IPR000014">
    <property type="entry name" value="PAS"/>
</dbReference>
<dbReference type="CDD" id="cd01949">
    <property type="entry name" value="GGDEF"/>
    <property type="match status" value="1"/>
</dbReference>
<dbReference type="PANTHER" id="PTHR44757">
    <property type="entry name" value="DIGUANYLATE CYCLASE DGCP"/>
    <property type="match status" value="1"/>
</dbReference>
<dbReference type="PROSITE" id="PS50887">
    <property type="entry name" value="GGDEF"/>
    <property type="match status" value="1"/>
</dbReference>
<dbReference type="Pfam" id="PF00990">
    <property type="entry name" value="GGDEF"/>
    <property type="match status" value="1"/>
</dbReference>
<name>A0A411HJU0_9GAMM</name>
<reference evidence="5 6" key="1">
    <citation type="submission" date="2019-01" db="EMBL/GenBank/DDBJ databases">
        <title>Pseudolysobacter antarctica gen. nov., sp. nov., isolated from Fildes Peninsula, Antarctica.</title>
        <authorList>
            <person name="Wei Z."/>
            <person name="Peng F."/>
        </authorList>
    </citation>
    <scope>NUCLEOTIDE SEQUENCE [LARGE SCALE GENOMIC DNA]</scope>
    <source>
        <strain evidence="5 6">AQ6-296</strain>
    </source>
</reference>
<dbReference type="PROSITE" id="PS50113">
    <property type="entry name" value="PAC"/>
    <property type="match status" value="1"/>
</dbReference>
<gene>
    <name evidence="5" type="ORF">ELE36_10700</name>
</gene>